<name>A0A3E1QCT3_9FLAO</name>
<accession>A0A3E1QCT3</accession>
<comment type="caution">
    <text evidence="4">The sequence shown here is derived from an EMBL/GenBank/DDBJ whole genome shotgun (WGS) entry which is preliminary data.</text>
</comment>
<evidence type="ECO:0000256" key="1">
    <source>
        <dbReference type="ARBA" id="ARBA00003989"/>
    </source>
</evidence>
<keyword evidence="5" id="KW-1185">Reference proteome</keyword>
<dbReference type="RefSeq" id="WP_117159021.1">
    <property type="nucleotide sequence ID" value="NZ_QVID01000001.1"/>
</dbReference>
<reference evidence="4 5" key="1">
    <citation type="journal article" date="2007" name="Int. J. Syst. Evol. Microbiol.">
        <title>Marixanthomonas ophiurae gen. nov., sp. nov., a marine bacterium of the family Flavobacteriaceae isolated from a deep-sea brittle star.</title>
        <authorList>
            <person name="Romanenko L.A."/>
            <person name="Uchino M."/>
            <person name="Frolova G.M."/>
            <person name="Mikhailov V.V."/>
        </authorList>
    </citation>
    <scope>NUCLEOTIDE SEQUENCE [LARGE SCALE GENOMIC DNA]</scope>
    <source>
        <strain evidence="4 5">KMM 3046</strain>
    </source>
</reference>
<gene>
    <name evidence="4" type="ORF">DZ858_07910</name>
</gene>
<evidence type="ECO:0000313" key="4">
    <source>
        <dbReference type="EMBL" id="RFN59961.1"/>
    </source>
</evidence>
<dbReference type="OrthoDB" id="1443407at2"/>
<protein>
    <recommendedName>
        <fullName evidence="2">Curli production assembly/transport component CsgF</fullName>
    </recommendedName>
</protein>
<dbReference type="EMBL" id="QVID01000001">
    <property type="protein sequence ID" value="RFN59961.1"/>
    <property type="molecule type" value="Genomic_DNA"/>
</dbReference>
<organism evidence="4 5">
    <name type="scientific">Marixanthomonas ophiurae</name>
    <dbReference type="NCBI Taxonomy" id="387659"/>
    <lineage>
        <taxon>Bacteria</taxon>
        <taxon>Pseudomonadati</taxon>
        <taxon>Bacteroidota</taxon>
        <taxon>Flavobacteriia</taxon>
        <taxon>Flavobacteriales</taxon>
        <taxon>Flavobacteriaceae</taxon>
        <taxon>Marixanthomonas</taxon>
    </lineage>
</organism>
<evidence type="ECO:0000313" key="5">
    <source>
        <dbReference type="Proteomes" id="UP000261082"/>
    </source>
</evidence>
<keyword evidence="3" id="KW-0732">Signal</keyword>
<dbReference type="InterPro" id="IPR018893">
    <property type="entry name" value="T8SS_CsgF"/>
</dbReference>
<evidence type="ECO:0000256" key="2">
    <source>
        <dbReference type="ARBA" id="ARBA00014031"/>
    </source>
</evidence>
<proteinExistence type="predicted"/>
<dbReference type="Pfam" id="PF10614">
    <property type="entry name" value="CsgF"/>
    <property type="match status" value="1"/>
</dbReference>
<sequence length="133" mass="14674">MKNFIPLIIFLIATASYGQQLVYKPVNPNFGGDPFNYQMLLSSADAQNTFKDPSLQEDEQSELDAFKESLNRQLLDQISSQLLIEQLGDDVLAPGTSNFGSLELEVYESSEGLVINILDTSNGDQTQIVVPTN</sequence>
<dbReference type="Proteomes" id="UP000261082">
    <property type="component" value="Unassembled WGS sequence"/>
</dbReference>
<dbReference type="AlphaFoldDB" id="A0A3E1QCT3"/>
<evidence type="ECO:0000256" key="3">
    <source>
        <dbReference type="ARBA" id="ARBA00022729"/>
    </source>
</evidence>
<comment type="function">
    <text evidence="1">May be involved in the biogenesis of curli organelles.</text>
</comment>